<evidence type="ECO:0000256" key="1">
    <source>
        <dbReference type="SAM" id="Phobius"/>
    </source>
</evidence>
<keyword evidence="4" id="KW-1185">Reference proteome</keyword>
<dbReference type="GO" id="GO:0009897">
    <property type="term" value="C:external side of plasma membrane"/>
    <property type="evidence" value="ECO:0007669"/>
    <property type="project" value="TreeGrafter"/>
</dbReference>
<keyword evidence="1" id="KW-1133">Transmembrane helix</keyword>
<protein>
    <recommendedName>
        <fullName evidence="2">Ig-like domain-containing protein</fullName>
    </recommendedName>
</protein>
<evidence type="ECO:0000313" key="4">
    <source>
        <dbReference type="Proteomes" id="UP000261520"/>
    </source>
</evidence>
<dbReference type="GO" id="GO:0070374">
    <property type="term" value="P:positive regulation of ERK1 and ERK2 cascade"/>
    <property type="evidence" value="ECO:0007669"/>
    <property type="project" value="TreeGrafter"/>
</dbReference>
<evidence type="ECO:0000259" key="2">
    <source>
        <dbReference type="PROSITE" id="PS50835"/>
    </source>
</evidence>
<dbReference type="GO" id="GO:0035723">
    <property type="term" value="P:interleukin-15-mediated signaling pathway"/>
    <property type="evidence" value="ECO:0007669"/>
    <property type="project" value="TreeGrafter"/>
</dbReference>
<dbReference type="GO" id="GO:1990782">
    <property type="term" value="F:protein tyrosine kinase binding"/>
    <property type="evidence" value="ECO:0007669"/>
    <property type="project" value="TreeGrafter"/>
</dbReference>
<dbReference type="InterPro" id="IPR007110">
    <property type="entry name" value="Ig-like_dom"/>
</dbReference>
<dbReference type="AlphaFoldDB" id="A0A3B4BME2"/>
<reference evidence="3" key="2">
    <citation type="submission" date="2025-09" db="UniProtKB">
        <authorList>
            <consortium name="Ensembl"/>
        </authorList>
    </citation>
    <scope>IDENTIFICATION</scope>
</reference>
<dbReference type="PROSITE" id="PS50835">
    <property type="entry name" value="IG_LIKE"/>
    <property type="match status" value="1"/>
</dbReference>
<dbReference type="PANTHER" id="PTHR11422">
    <property type="entry name" value="T-CELL SURFACE GLYCOPROTEIN CD4"/>
    <property type="match status" value="1"/>
</dbReference>
<accession>A0A3B4BME2</accession>
<dbReference type="SMART" id="SM00409">
    <property type="entry name" value="IG"/>
    <property type="match status" value="4"/>
</dbReference>
<evidence type="ECO:0000313" key="3">
    <source>
        <dbReference type="Ensembl" id="ENSPMGP00000029707.1"/>
    </source>
</evidence>
<dbReference type="GO" id="GO:0045121">
    <property type="term" value="C:membrane raft"/>
    <property type="evidence" value="ECO:0007669"/>
    <property type="project" value="TreeGrafter"/>
</dbReference>
<dbReference type="GO" id="GO:0042110">
    <property type="term" value="P:T cell activation"/>
    <property type="evidence" value="ECO:0007669"/>
    <property type="project" value="TreeGrafter"/>
</dbReference>
<proteinExistence type="predicted"/>
<keyword evidence="1" id="KW-0812">Transmembrane</keyword>
<name>A0A3B4BME2_9GOBI</name>
<dbReference type="PANTHER" id="PTHR11422:SF3">
    <property type="entry name" value="G6F-LIKE PROTEIN"/>
    <property type="match status" value="1"/>
</dbReference>
<feature type="domain" description="Ig-like" evidence="2">
    <location>
        <begin position="22"/>
        <end position="115"/>
    </location>
</feature>
<dbReference type="GO" id="GO:0042289">
    <property type="term" value="F:MHC class II protein binding"/>
    <property type="evidence" value="ECO:0007669"/>
    <property type="project" value="TreeGrafter"/>
</dbReference>
<feature type="transmembrane region" description="Helical" evidence="1">
    <location>
        <begin position="418"/>
        <end position="441"/>
    </location>
</feature>
<dbReference type="Proteomes" id="UP000261520">
    <property type="component" value="Unplaced"/>
</dbReference>
<keyword evidence="1" id="KW-0472">Membrane</keyword>
<sequence length="503" mass="55493">LRGAHNTFILIKGVCVIDAVVAREGILATLVCIDENATGAVSVNWMVKSLGTDRWRLVLSANERKEFSGGAAKDHMQLTDHNFQDSGVFSLAFRPEMDDGGLYMCLVKRRQNILMERVVLLMVLEVTVAPPSPVPQLSTLRLLANVQPDIAVRKITWIAPGDIAMKTEKVPKFGIITKLPQVQNSDDGAYVCMVYPKGNSSNAFFAFNVDVAVDGQQISTAVQSQSVLPLSCPQAPGDYVMLYWRPPDAKNENTRLVHQFDRWRGFTLTTELSNRLQLAGPPYDPQEGSFSFLLSPLIRDGGLYMCEVFSNDNAFSLRTLLTVVRVKARTLPTQLELDCRYSELSQVRRAIWTHPNQSVRLQMDGSPGHITTSIDLPVRAESAGNYTCVILLKNKQTVRATYTVSLHPKSVEVTASSLLPSLSALLLIVPLVAAVVGALLWRRRHISDRGVEQSLSVRSGEAENIYENPEDIRQVTQSHTSTLMKSLSLSLSLCIPPPGSPLL</sequence>
<reference evidence="3" key="1">
    <citation type="submission" date="2025-08" db="UniProtKB">
        <authorList>
            <consortium name="Ensembl"/>
        </authorList>
    </citation>
    <scope>IDENTIFICATION</scope>
</reference>
<dbReference type="InterPro" id="IPR003599">
    <property type="entry name" value="Ig_sub"/>
</dbReference>
<organism evidence="3 4">
    <name type="scientific">Periophthalmus magnuspinnatus</name>
    <dbReference type="NCBI Taxonomy" id="409849"/>
    <lineage>
        <taxon>Eukaryota</taxon>
        <taxon>Metazoa</taxon>
        <taxon>Chordata</taxon>
        <taxon>Craniata</taxon>
        <taxon>Vertebrata</taxon>
        <taxon>Euteleostomi</taxon>
        <taxon>Actinopterygii</taxon>
        <taxon>Neopterygii</taxon>
        <taxon>Teleostei</taxon>
        <taxon>Neoteleostei</taxon>
        <taxon>Acanthomorphata</taxon>
        <taxon>Gobiaria</taxon>
        <taxon>Gobiiformes</taxon>
        <taxon>Gobioidei</taxon>
        <taxon>Gobiidae</taxon>
        <taxon>Oxudercinae</taxon>
        <taxon>Periophthalmus</taxon>
    </lineage>
</organism>
<dbReference type="Ensembl" id="ENSPMGT00000031625.1">
    <property type="protein sequence ID" value="ENSPMGP00000029707.1"/>
    <property type="gene ID" value="ENSPMGG00000023912.1"/>
</dbReference>